<gene>
    <name evidence="2" type="ORF">FH972_005553</name>
</gene>
<feature type="compositionally biased region" description="Basic residues" evidence="1">
    <location>
        <begin position="37"/>
        <end position="47"/>
    </location>
</feature>
<name>A0A5N6QSV3_9ROSI</name>
<accession>A0A5N6QSV3</accession>
<evidence type="ECO:0000313" key="2">
    <source>
        <dbReference type="EMBL" id="KAE8009099.1"/>
    </source>
</evidence>
<dbReference type="Proteomes" id="UP000327013">
    <property type="component" value="Chromosome 2"/>
</dbReference>
<organism evidence="2 3">
    <name type="scientific">Carpinus fangiana</name>
    <dbReference type="NCBI Taxonomy" id="176857"/>
    <lineage>
        <taxon>Eukaryota</taxon>
        <taxon>Viridiplantae</taxon>
        <taxon>Streptophyta</taxon>
        <taxon>Embryophyta</taxon>
        <taxon>Tracheophyta</taxon>
        <taxon>Spermatophyta</taxon>
        <taxon>Magnoliopsida</taxon>
        <taxon>eudicotyledons</taxon>
        <taxon>Gunneridae</taxon>
        <taxon>Pentapetalae</taxon>
        <taxon>rosids</taxon>
        <taxon>fabids</taxon>
        <taxon>Fagales</taxon>
        <taxon>Betulaceae</taxon>
        <taxon>Carpinus</taxon>
    </lineage>
</organism>
<dbReference type="EMBL" id="CM017322">
    <property type="protein sequence ID" value="KAE8009099.1"/>
    <property type="molecule type" value="Genomic_DNA"/>
</dbReference>
<protein>
    <submittedName>
        <fullName evidence="2">Uncharacterized protein</fullName>
    </submittedName>
</protein>
<reference evidence="2 3" key="1">
    <citation type="submission" date="2019-06" db="EMBL/GenBank/DDBJ databases">
        <title>A chromosomal-level reference genome of Carpinus fangiana (Coryloideae, Betulaceae).</title>
        <authorList>
            <person name="Yang X."/>
            <person name="Wang Z."/>
            <person name="Zhang L."/>
            <person name="Hao G."/>
            <person name="Liu J."/>
            <person name="Yang Y."/>
        </authorList>
    </citation>
    <scope>NUCLEOTIDE SEQUENCE [LARGE SCALE GENOMIC DNA]</scope>
    <source>
        <strain evidence="2">Cfa_2016G</strain>
        <tissue evidence="2">Leaf</tissue>
    </source>
</reference>
<evidence type="ECO:0000256" key="1">
    <source>
        <dbReference type="SAM" id="MobiDB-lite"/>
    </source>
</evidence>
<proteinExistence type="predicted"/>
<dbReference type="AlphaFoldDB" id="A0A5N6QSV3"/>
<feature type="region of interest" description="Disordered" evidence="1">
    <location>
        <begin position="21"/>
        <end position="53"/>
    </location>
</feature>
<sequence length="82" mass="9064">MWVGAALGTFADRKAWRESLRRSEGGKAKPAFFSGGRRGRRREKHRTVGSDTVGRRPRVATPIWVGAGIAGSRRSALGREMR</sequence>
<evidence type="ECO:0000313" key="3">
    <source>
        <dbReference type="Proteomes" id="UP000327013"/>
    </source>
</evidence>
<keyword evidence="3" id="KW-1185">Reference proteome</keyword>